<organism evidence="2">
    <name type="scientific">Rhipicephalus zambeziensis</name>
    <dbReference type="NCBI Taxonomy" id="60191"/>
    <lineage>
        <taxon>Eukaryota</taxon>
        <taxon>Metazoa</taxon>
        <taxon>Ecdysozoa</taxon>
        <taxon>Arthropoda</taxon>
        <taxon>Chelicerata</taxon>
        <taxon>Arachnida</taxon>
        <taxon>Acari</taxon>
        <taxon>Parasitiformes</taxon>
        <taxon>Ixodida</taxon>
        <taxon>Ixodoidea</taxon>
        <taxon>Ixodidae</taxon>
        <taxon>Rhipicephalinae</taxon>
        <taxon>Rhipicephalus</taxon>
        <taxon>Rhipicephalus</taxon>
    </lineage>
</organism>
<evidence type="ECO:0000256" key="1">
    <source>
        <dbReference type="SAM" id="MobiDB-lite"/>
    </source>
</evidence>
<evidence type="ECO:0000313" key="2">
    <source>
        <dbReference type="EMBL" id="MAA14305.1"/>
    </source>
</evidence>
<feature type="region of interest" description="Disordered" evidence="1">
    <location>
        <begin position="49"/>
        <end position="155"/>
    </location>
</feature>
<dbReference type="AlphaFoldDB" id="A0A224YBM3"/>
<dbReference type="EMBL" id="GFPF01003159">
    <property type="protein sequence ID" value="MAA14305.1"/>
    <property type="molecule type" value="Transcribed_RNA"/>
</dbReference>
<reference evidence="2" key="1">
    <citation type="journal article" date="2017" name="Parasit. Vectors">
        <title>Sialotranscriptomics of Rhipicephalus zambeziensis reveals intricate expression profiles of secretory proteins and suggests tight temporal transcriptional regulation during blood-feeding.</title>
        <authorList>
            <person name="de Castro M.H."/>
            <person name="de Klerk D."/>
            <person name="Pienaar R."/>
            <person name="Rees D.J.G."/>
            <person name="Mans B.J."/>
        </authorList>
    </citation>
    <scope>NUCLEOTIDE SEQUENCE</scope>
    <source>
        <tissue evidence="2">Salivary glands</tissue>
    </source>
</reference>
<proteinExistence type="predicted"/>
<name>A0A224YBM3_9ACAR</name>
<sequence length="155" mass="17742">MRNATRWYTFAVLTAICLFEIEDRRRTCAFAGGSQNSPRYPPVISLLNPDRPPPRPPVVQVPHPALRPPFGAPGAHRPIGRHRGRWRDRNVTPLGLRRPDMRRSRLRGGSVTQVPVAPPRRQYQPPNHQRRQAPLQDVQNQRNYAGYVTTRRPGP</sequence>
<accession>A0A224YBM3</accession>
<feature type="compositionally biased region" description="Pro residues" evidence="1">
    <location>
        <begin position="50"/>
        <end position="71"/>
    </location>
</feature>
<protein>
    <submittedName>
        <fullName evidence="2">Uncharacterized protein</fullName>
    </submittedName>
</protein>